<evidence type="ECO:0000313" key="2">
    <source>
        <dbReference type="Proteomes" id="UP000712600"/>
    </source>
</evidence>
<gene>
    <name evidence="1" type="ORF">F2Q69_00039971</name>
</gene>
<dbReference type="Proteomes" id="UP000712600">
    <property type="component" value="Unassembled WGS sequence"/>
</dbReference>
<evidence type="ECO:0000313" key="1">
    <source>
        <dbReference type="EMBL" id="KAF3500821.1"/>
    </source>
</evidence>
<dbReference type="AlphaFoldDB" id="A0A8S9NF95"/>
<comment type="caution">
    <text evidence="1">The sequence shown here is derived from an EMBL/GenBank/DDBJ whole genome shotgun (WGS) entry which is preliminary data.</text>
</comment>
<dbReference type="EMBL" id="QGKX02001621">
    <property type="protein sequence ID" value="KAF3500821.1"/>
    <property type="molecule type" value="Genomic_DNA"/>
</dbReference>
<proteinExistence type="predicted"/>
<accession>A0A8S9NF95</accession>
<name>A0A8S9NF95_BRACR</name>
<sequence>MAIAMAKGIRVTAIQSKSYGRSVPCDCAECCGYSSSGSRERVVTHFSDRMPSSVSDEILLLPCECLIFLCHRYRSTHKH</sequence>
<reference evidence="1" key="1">
    <citation type="submission" date="2019-12" db="EMBL/GenBank/DDBJ databases">
        <title>Genome sequencing and annotation of Brassica cretica.</title>
        <authorList>
            <person name="Studholme D.J."/>
            <person name="Sarris P."/>
        </authorList>
    </citation>
    <scope>NUCLEOTIDE SEQUENCE</scope>
    <source>
        <strain evidence="1">PFS-109/04</strain>
        <tissue evidence="1">Leaf</tissue>
    </source>
</reference>
<protein>
    <submittedName>
        <fullName evidence="1">Uncharacterized protein</fullName>
    </submittedName>
</protein>
<organism evidence="1 2">
    <name type="scientific">Brassica cretica</name>
    <name type="common">Mustard</name>
    <dbReference type="NCBI Taxonomy" id="69181"/>
    <lineage>
        <taxon>Eukaryota</taxon>
        <taxon>Viridiplantae</taxon>
        <taxon>Streptophyta</taxon>
        <taxon>Embryophyta</taxon>
        <taxon>Tracheophyta</taxon>
        <taxon>Spermatophyta</taxon>
        <taxon>Magnoliopsida</taxon>
        <taxon>eudicotyledons</taxon>
        <taxon>Gunneridae</taxon>
        <taxon>Pentapetalae</taxon>
        <taxon>rosids</taxon>
        <taxon>malvids</taxon>
        <taxon>Brassicales</taxon>
        <taxon>Brassicaceae</taxon>
        <taxon>Brassiceae</taxon>
        <taxon>Brassica</taxon>
    </lineage>
</organism>